<sequence length="523" mass="62311">MQMQEKELKQSFIKNKIHMNHLIDISIQENQEKKEQYLRKQLKKENSCVQMGEHNFNNKIVKEPKFSEQYLDPFLFNNFPILYCKEHKQFQLNMVCANKNCEKKGLICCRCLTEEHLLNHEINSILCLDDVLSMCYNKLDLENEENEQYQFLIQTQQQMIKNLRDFAKQASQIADDLEQDIKFSAFNTRVEAQLKQEEVRDIALQLKRFNNIQQNKSESIINWSKNKKDNNKNQNNQNCQHFGENQQQFVIRNSFDQMLFEQNMQKLSQKIVFEKIKKKQKKNEILLDQNDQSLLDEQNNYKSENIQEEIQQEEDQIVKKIVLSKLDQYVGQQKQILHNRSLFLKKKTDSLLKNMRDIKFLTDQKKEWQCKIYQNMDLKEMVNQGWIIHYNFDYAKVSKVQDFLQIEKNCFDDSLICVGAINKEENENKIQLGAIDKKSEVFQLSQSCKKARKSENGDIYWYFVEKKSFGFADNEQIQLKDGDFNTFGKRISWKLNGEGGYRAGDNINLYNSSNWKKIILVLK</sequence>
<evidence type="ECO:0000313" key="1">
    <source>
        <dbReference type="EMBL" id="KRX05580.1"/>
    </source>
</evidence>
<dbReference type="OrthoDB" id="283037at2759"/>
<dbReference type="Proteomes" id="UP000054937">
    <property type="component" value="Unassembled WGS sequence"/>
</dbReference>
<reference evidence="1 2" key="1">
    <citation type="journal article" date="2015" name="Sci. Rep.">
        <title>Genome of the facultative scuticociliatosis pathogen Pseudocohnilembus persalinus provides insight into its virulence through horizontal gene transfer.</title>
        <authorList>
            <person name="Xiong J."/>
            <person name="Wang G."/>
            <person name="Cheng J."/>
            <person name="Tian M."/>
            <person name="Pan X."/>
            <person name="Warren A."/>
            <person name="Jiang C."/>
            <person name="Yuan D."/>
            <person name="Miao W."/>
        </authorList>
    </citation>
    <scope>NUCLEOTIDE SEQUENCE [LARGE SCALE GENOMIC DNA]</scope>
    <source>
        <strain evidence="1">36N120E</strain>
    </source>
</reference>
<comment type="caution">
    <text evidence="1">The sequence shown here is derived from an EMBL/GenBank/DDBJ whole genome shotgun (WGS) entry which is preliminary data.</text>
</comment>
<dbReference type="AlphaFoldDB" id="A0A0V0QTC4"/>
<dbReference type="InParanoid" id="A0A0V0QTC4"/>
<name>A0A0V0QTC4_PSEPJ</name>
<accession>A0A0V0QTC4</accession>
<evidence type="ECO:0000313" key="2">
    <source>
        <dbReference type="Proteomes" id="UP000054937"/>
    </source>
</evidence>
<gene>
    <name evidence="1" type="ORF">PPERSA_12758</name>
</gene>
<proteinExistence type="predicted"/>
<dbReference type="EMBL" id="LDAU01000106">
    <property type="protein sequence ID" value="KRX05580.1"/>
    <property type="molecule type" value="Genomic_DNA"/>
</dbReference>
<protein>
    <submittedName>
        <fullName evidence="1">Uncharacterized protein</fullName>
    </submittedName>
</protein>
<organism evidence="1 2">
    <name type="scientific">Pseudocohnilembus persalinus</name>
    <name type="common">Ciliate</name>
    <dbReference type="NCBI Taxonomy" id="266149"/>
    <lineage>
        <taxon>Eukaryota</taxon>
        <taxon>Sar</taxon>
        <taxon>Alveolata</taxon>
        <taxon>Ciliophora</taxon>
        <taxon>Intramacronucleata</taxon>
        <taxon>Oligohymenophorea</taxon>
        <taxon>Scuticociliatia</taxon>
        <taxon>Philasterida</taxon>
        <taxon>Pseudocohnilembidae</taxon>
        <taxon>Pseudocohnilembus</taxon>
    </lineage>
</organism>
<keyword evidence="2" id="KW-1185">Reference proteome</keyword>